<feature type="domain" description="Tn3 transposase DDE" evidence="1">
    <location>
        <begin position="10"/>
        <end position="87"/>
    </location>
</feature>
<dbReference type="AlphaFoldDB" id="A0A5E4YCW4"/>
<organism evidence="2 3">
    <name type="scientific">Pandoraea iniqua</name>
    <dbReference type="NCBI Taxonomy" id="2508288"/>
    <lineage>
        <taxon>Bacteria</taxon>
        <taxon>Pseudomonadati</taxon>
        <taxon>Pseudomonadota</taxon>
        <taxon>Betaproteobacteria</taxon>
        <taxon>Burkholderiales</taxon>
        <taxon>Burkholderiaceae</taxon>
        <taxon>Pandoraea</taxon>
    </lineage>
</organism>
<keyword evidence="3" id="KW-1185">Reference proteome</keyword>
<dbReference type="Proteomes" id="UP000333828">
    <property type="component" value="Unassembled WGS sequence"/>
</dbReference>
<name>A0A5E4YCW4_9BURK</name>
<dbReference type="EMBL" id="CABPSI010000005">
    <property type="protein sequence ID" value="VVE46320.1"/>
    <property type="molecule type" value="Genomic_DNA"/>
</dbReference>
<dbReference type="InterPro" id="IPR002513">
    <property type="entry name" value="Tn3_Tnp_DDE_dom"/>
</dbReference>
<evidence type="ECO:0000259" key="1">
    <source>
        <dbReference type="Pfam" id="PF01526"/>
    </source>
</evidence>
<reference evidence="2 3" key="1">
    <citation type="submission" date="2019-08" db="EMBL/GenBank/DDBJ databases">
        <authorList>
            <person name="Peeters C."/>
        </authorList>
    </citation>
    <scope>NUCLEOTIDE SEQUENCE [LARGE SCALE GENOMIC DNA]</scope>
    <source>
        <strain evidence="2 3">LMG 31115</strain>
    </source>
</reference>
<evidence type="ECO:0000313" key="2">
    <source>
        <dbReference type="EMBL" id="VVE46320.1"/>
    </source>
</evidence>
<dbReference type="Pfam" id="PF01526">
    <property type="entry name" value="DDE_Tnp_Tn3"/>
    <property type="match status" value="1"/>
</dbReference>
<proteinExistence type="predicted"/>
<dbReference type="GO" id="GO:0004803">
    <property type="term" value="F:transposase activity"/>
    <property type="evidence" value="ECO:0007669"/>
    <property type="project" value="InterPro"/>
</dbReference>
<sequence length="89" mass="9702">MRFCNVLAPPFAGHWGDGTTSSSSGQNFRAGCKAESIGHINPKYGSSPGRMFYTRISDQYAPLHTEVVKVDARDSTYVLDGLLHHESAT</sequence>
<gene>
    <name evidence="2" type="ORF">PIN31115_04407</name>
</gene>
<dbReference type="GO" id="GO:0006313">
    <property type="term" value="P:DNA transposition"/>
    <property type="evidence" value="ECO:0007669"/>
    <property type="project" value="InterPro"/>
</dbReference>
<evidence type="ECO:0000313" key="3">
    <source>
        <dbReference type="Proteomes" id="UP000333828"/>
    </source>
</evidence>
<accession>A0A5E4YCW4</accession>
<protein>
    <recommendedName>
        <fullName evidence="1">Tn3 transposase DDE domain-containing protein</fullName>
    </recommendedName>
</protein>